<comment type="function">
    <text evidence="12">Member of the two-component regulatory system BvgS/BvgA. Phosphorylates BvgA via a four-step phosphorelay in response to environmental signals.</text>
</comment>
<sequence length="767" mass="82733">MGDPFVVPVPQHPASPASRSWRERLLRAVLVTLAALLPLALDAAQTVRVGLYQNSPKIAIGADGRGEGIFADILEAIAAREGWHIEYVPGSWSEGLARLEAGEIDLMPDVARSAERELRLAFHDEPVLSSWNQVYTAPGSPIRSLPDLGNRRIAVLDASVQMDNLRQLLANFSLSATLQAYPEYAAAFAAVAAGEADAVVTNRFFGVRHAAQYGLADTAIIFSPSRLYFATRTGGDKALLAAIDRHLVAMKSDPDSIFFRSIARWAVQTESPRTVLPAWVGSAALLALGLLAAGALWVWMLRRKVEEKTAEITQRNEEITLTNRILRDATARPDAPRLLEDLVRAALALTGFGGGVACLRDADTGLLEVSARVGDCAPAACAADGGPLRDTACAATLATVASGRGHALADAGSTPRPCDNVCPEGVLRHAFFRLEVRGRTLGMLCLYTREERTPPRRVLALVEDLCGPVALAMDNARLYAEAQALAQRLEQRVTERTAELAETNCALLAAKHAAESADRLKSAFLATMSHELRTPLNSIIGFTGILLQRLAGPLNDEQSRQLGMVQDSARHLLALINDVLDISKIEAGELRIAHEAFDIAASIDKVAAIVRPLAERKRLCLQVERMTGPLVMTGDMRRVEQIALNLLTNAIKFTEHGRVTVTLELESQHAADTGSVREGRPTVRLCVADTGMGIRHEDLELLFQPFRQIDSTLSRQHEGTGLGLTICKRLVALMGGEITVDSEPGRGSRFTVTLPYETVTASAGTGT</sequence>
<keyword evidence="7" id="KW-0418">Kinase</keyword>
<evidence type="ECO:0000313" key="16">
    <source>
        <dbReference type="Proteomes" id="UP000321192"/>
    </source>
</evidence>
<dbReference type="Gene3D" id="1.10.287.130">
    <property type="match status" value="1"/>
</dbReference>
<proteinExistence type="predicted"/>
<dbReference type="PRINTS" id="PR00344">
    <property type="entry name" value="BCTRLSENSOR"/>
</dbReference>
<comment type="catalytic activity">
    <reaction evidence="1">
        <text>ATP + protein L-histidine = ADP + protein N-phospho-L-histidine.</text>
        <dbReference type="EC" id="2.7.13.3"/>
    </reaction>
</comment>
<protein>
    <recommendedName>
        <fullName evidence="13">Virulence sensor protein BvgS</fullName>
        <ecNumber evidence="3">2.7.13.3</ecNumber>
    </recommendedName>
</protein>
<dbReference type="CDD" id="cd16922">
    <property type="entry name" value="HATPase_EvgS-ArcB-TorS-like"/>
    <property type="match status" value="1"/>
</dbReference>
<evidence type="ECO:0000256" key="2">
    <source>
        <dbReference type="ARBA" id="ARBA00004370"/>
    </source>
</evidence>
<evidence type="ECO:0000256" key="5">
    <source>
        <dbReference type="ARBA" id="ARBA00022679"/>
    </source>
</evidence>
<evidence type="ECO:0000256" key="11">
    <source>
        <dbReference type="ARBA" id="ARBA00023306"/>
    </source>
</evidence>
<dbReference type="InterPro" id="IPR029016">
    <property type="entry name" value="GAF-like_dom_sf"/>
</dbReference>
<evidence type="ECO:0000256" key="3">
    <source>
        <dbReference type="ARBA" id="ARBA00012438"/>
    </source>
</evidence>
<dbReference type="Gene3D" id="3.30.565.10">
    <property type="entry name" value="Histidine kinase-like ATPase, C-terminal domain"/>
    <property type="match status" value="1"/>
</dbReference>
<dbReference type="InterPro" id="IPR003661">
    <property type="entry name" value="HisK_dim/P_dom"/>
</dbReference>
<gene>
    <name evidence="15" type="ORF">E6Q80_07110</name>
</gene>
<keyword evidence="10" id="KW-0472">Membrane</keyword>
<evidence type="ECO:0000256" key="6">
    <source>
        <dbReference type="ARBA" id="ARBA00022741"/>
    </source>
</evidence>
<evidence type="ECO:0000256" key="8">
    <source>
        <dbReference type="ARBA" id="ARBA00022840"/>
    </source>
</evidence>
<dbReference type="GO" id="GO:0016020">
    <property type="term" value="C:membrane"/>
    <property type="evidence" value="ECO:0007669"/>
    <property type="project" value="UniProtKB-SubCell"/>
</dbReference>
<comment type="caution">
    <text evidence="15">The sequence shown here is derived from an EMBL/GenBank/DDBJ whole genome shotgun (WGS) entry which is preliminary data.</text>
</comment>
<dbReference type="InterPro" id="IPR004358">
    <property type="entry name" value="Sig_transdc_His_kin-like_C"/>
</dbReference>
<keyword evidence="9" id="KW-0902">Two-component regulatory system</keyword>
<dbReference type="Proteomes" id="UP000321192">
    <property type="component" value="Unassembled WGS sequence"/>
</dbReference>
<evidence type="ECO:0000256" key="1">
    <source>
        <dbReference type="ARBA" id="ARBA00000085"/>
    </source>
</evidence>
<feature type="domain" description="Histidine kinase" evidence="14">
    <location>
        <begin position="527"/>
        <end position="758"/>
    </location>
</feature>
<evidence type="ECO:0000256" key="7">
    <source>
        <dbReference type="ARBA" id="ARBA00022777"/>
    </source>
</evidence>
<dbReference type="PANTHER" id="PTHR43047">
    <property type="entry name" value="TWO-COMPONENT HISTIDINE PROTEIN KINASE"/>
    <property type="match status" value="1"/>
</dbReference>
<accession>A0A5C7ST68</accession>
<evidence type="ECO:0000256" key="13">
    <source>
        <dbReference type="ARBA" id="ARBA00070152"/>
    </source>
</evidence>
<evidence type="ECO:0000256" key="9">
    <source>
        <dbReference type="ARBA" id="ARBA00023012"/>
    </source>
</evidence>
<evidence type="ECO:0000313" key="15">
    <source>
        <dbReference type="EMBL" id="TXH86753.1"/>
    </source>
</evidence>
<dbReference type="FunFam" id="3.30.565.10:FF:000010">
    <property type="entry name" value="Sensor histidine kinase RcsC"/>
    <property type="match status" value="1"/>
</dbReference>
<dbReference type="PROSITE" id="PS50109">
    <property type="entry name" value="HIS_KIN"/>
    <property type="match status" value="1"/>
</dbReference>
<dbReference type="SMART" id="SM00388">
    <property type="entry name" value="HisKA"/>
    <property type="match status" value="1"/>
</dbReference>
<dbReference type="SUPFAM" id="SSF47384">
    <property type="entry name" value="Homodimeric domain of signal transducing histidine kinase"/>
    <property type="match status" value="1"/>
</dbReference>
<dbReference type="EMBL" id="SSFD01000101">
    <property type="protein sequence ID" value="TXH86753.1"/>
    <property type="molecule type" value="Genomic_DNA"/>
</dbReference>
<dbReference type="SMART" id="SM00062">
    <property type="entry name" value="PBPb"/>
    <property type="match status" value="1"/>
</dbReference>
<dbReference type="SMART" id="SM00387">
    <property type="entry name" value="HATPase_c"/>
    <property type="match status" value="1"/>
</dbReference>
<dbReference type="GO" id="GO:0005524">
    <property type="term" value="F:ATP binding"/>
    <property type="evidence" value="ECO:0007669"/>
    <property type="project" value="UniProtKB-KW"/>
</dbReference>
<name>A0A5C7ST68_THASP</name>
<dbReference type="InterPro" id="IPR036890">
    <property type="entry name" value="HATPase_C_sf"/>
</dbReference>
<dbReference type="CDD" id="cd00082">
    <property type="entry name" value="HisKA"/>
    <property type="match status" value="1"/>
</dbReference>
<keyword evidence="11" id="KW-0131">Cell cycle</keyword>
<dbReference type="InterPro" id="IPR036097">
    <property type="entry name" value="HisK_dim/P_sf"/>
</dbReference>
<dbReference type="SUPFAM" id="SSF55874">
    <property type="entry name" value="ATPase domain of HSP90 chaperone/DNA topoisomerase II/histidine kinase"/>
    <property type="match status" value="1"/>
</dbReference>
<dbReference type="FunFam" id="1.10.287.130:FF:000038">
    <property type="entry name" value="Sensory transduction histidine kinase"/>
    <property type="match status" value="1"/>
</dbReference>
<evidence type="ECO:0000256" key="4">
    <source>
        <dbReference type="ARBA" id="ARBA00022553"/>
    </source>
</evidence>
<dbReference type="InterPro" id="IPR003594">
    <property type="entry name" value="HATPase_dom"/>
</dbReference>
<reference evidence="15 16" key="1">
    <citation type="submission" date="2018-09" db="EMBL/GenBank/DDBJ databases">
        <title>Metagenome Assembled Genomes from an Advanced Water Purification Facility.</title>
        <authorList>
            <person name="Stamps B.W."/>
            <person name="Spear J.R."/>
        </authorList>
    </citation>
    <scope>NUCLEOTIDE SEQUENCE [LARGE SCALE GENOMIC DNA]</scope>
    <source>
        <strain evidence="15">Bin_27_1</strain>
    </source>
</reference>
<dbReference type="SUPFAM" id="SSF55781">
    <property type="entry name" value="GAF domain-like"/>
    <property type="match status" value="1"/>
</dbReference>
<evidence type="ECO:0000256" key="10">
    <source>
        <dbReference type="ARBA" id="ARBA00023136"/>
    </source>
</evidence>
<keyword evidence="5" id="KW-0808">Transferase</keyword>
<dbReference type="EC" id="2.7.13.3" evidence="3"/>
<dbReference type="Pfam" id="PF00497">
    <property type="entry name" value="SBP_bac_3"/>
    <property type="match status" value="1"/>
</dbReference>
<dbReference type="InterPro" id="IPR005467">
    <property type="entry name" value="His_kinase_dom"/>
</dbReference>
<dbReference type="Gene3D" id="3.30.450.40">
    <property type="match status" value="1"/>
</dbReference>
<dbReference type="Pfam" id="PF02518">
    <property type="entry name" value="HATPase_c"/>
    <property type="match status" value="1"/>
</dbReference>
<keyword evidence="6" id="KW-0547">Nucleotide-binding</keyword>
<dbReference type="SUPFAM" id="SSF53850">
    <property type="entry name" value="Periplasmic binding protein-like II"/>
    <property type="match status" value="1"/>
</dbReference>
<comment type="subcellular location">
    <subcellularLocation>
        <location evidence="2">Membrane</location>
    </subcellularLocation>
</comment>
<evidence type="ECO:0000259" key="14">
    <source>
        <dbReference type="PROSITE" id="PS50109"/>
    </source>
</evidence>
<dbReference type="AlphaFoldDB" id="A0A5C7ST68"/>
<dbReference type="GO" id="GO:0000155">
    <property type="term" value="F:phosphorelay sensor kinase activity"/>
    <property type="evidence" value="ECO:0007669"/>
    <property type="project" value="InterPro"/>
</dbReference>
<dbReference type="Gene3D" id="3.40.190.10">
    <property type="entry name" value="Periplasmic binding protein-like II"/>
    <property type="match status" value="2"/>
</dbReference>
<dbReference type="Pfam" id="PF00512">
    <property type="entry name" value="HisKA"/>
    <property type="match status" value="1"/>
</dbReference>
<keyword evidence="8" id="KW-0067">ATP-binding</keyword>
<organism evidence="15 16">
    <name type="scientific">Thauera aminoaromatica</name>
    <dbReference type="NCBI Taxonomy" id="164330"/>
    <lineage>
        <taxon>Bacteria</taxon>
        <taxon>Pseudomonadati</taxon>
        <taxon>Pseudomonadota</taxon>
        <taxon>Betaproteobacteria</taxon>
        <taxon>Rhodocyclales</taxon>
        <taxon>Zoogloeaceae</taxon>
        <taxon>Thauera</taxon>
    </lineage>
</organism>
<dbReference type="InterPro" id="IPR001638">
    <property type="entry name" value="Solute-binding_3/MltF_N"/>
</dbReference>
<keyword evidence="4" id="KW-0597">Phosphoprotein</keyword>
<evidence type="ECO:0000256" key="12">
    <source>
        <dbReference type="ARBA" id="ARBA00058004"/>
    </source>
</evidence>